<name>A0A5B0NM17_PUCGR</name>
<organism evidence="1 2">
    <name type="scientific">Puccinia graminis f. sp. tritici</name>
    <dbReference type="NCBI Taxonomy" id="56615"/>
    <lineage>
        <taxon>Eukaryota</taxon>
        <taxon>Fungi</taxon>
        <taxon>Dikarya</taxon>
        <taxon>Basidiomycota</taxon>
        <taxon>Pucciniomycotina</taxon>
        <taxon>Pucciniomycetes</taxon>
        <taxon>Pucciniales</taxon>
        <taxon>Pucciniaceae</taxon>
        <taxon>Puccinia</taxon>
    </lineage>
</organism>
<dbReference type="EMBL" id="VDEP01000404">
    <property type="protein sequence ID" value="KAA1089833.1"/>
    <property type="molecule type" value="Genomic_DNA"/>
</dbReference>
<dbReference type="Proteomes" id="UP000325313">
    <property type="component" value="Unassembled WGS sequence"/>
</dbReference>
<comment type="caution">
    <text evidence="1">The sequence shown here is derived from an EMBL/GenBank/DDBJ whole genome shotgun (WGS) entry which is preliminary data.</text>
</comment>
<accession>A0A5B0NM17</accession>
<gene>
    <name evidence="1" type="ORF">PGTUg99_021454</name>
</gene>
<proteinExistence type="predicted"/>
<sequence>MAHQANPIPDQEFIYYSLKFVASPSMVHLHSAKVINQNQALPPPAPAHHFLIGEPGSFALPFPLALIDNAKGTSSLDSTLATCALALLFP</sequence>
<protein>
    <submittedName>
        <fullName evidence="1">Uncharacterized protein</fullName>
    </submittedName>
</protein>
<dbReference type="AlphaFoldDB" id="A0A5B0NM17"/>
<evidence type="ECO:0000313" key="2">
    <source>
        <dbReference type="Proteomes" id="UP000325313"/>
    </source>
</evidence>
<evidence type="ECO:0000313" key="1">
    <source>
        <dbReference type="EMBL" id="KAA1089833.1"/>
    </source>
</evidence>
<reference evidence="1 2" key="1">
    <citation type="submission" date="2019-05" db="EMBL/GenBank/DDBJ databases">
        <title>Emergence of the Ug99 lineage of the wheat stem rust pathogen through somatic hybridization.</title>
        <authorList>
            <person name="Li F."/>
            <person name="Upadhyaya N.M."/>
            <person name="Sperschneider J."/>
            <person name="Matny O."/>
            <person name="Nguyen-Phuc H."/>
            <person name="Mago R."/>
            <person name="Raley C."/>
            <person name="Miller M.E."/>
            <person name="Silverstein K.A.T."/>
            <person name="Henningsen E."/>
            <person name="Hirsch C.D."/>
            <person name="Visser B."/>
            <person name="Pretorius Z.A."/>
            <person name="Steffenson B.J."/>
            <person name="Schwessinger B."/>
            <person name="Dodds P.N."/>
            <person name="Figueroa M."/>
        </authorList>
    </citation>
    <scope>NUCLEOTIDE SEQUENCE [LARGE SCALE GENOMIC DNA]</scope>
    <source>
        <strain evidence="1 2">Ug99</strain>
    </source>
</reference>